<dbReference type="InterPro" id="IPR008271">
    <property type="entry name" value="Ser/Thr_kinase_AS"/>
</dbReference>
<dbReference type="Gene3D" id="3.30.200.20">
    <property type="entry name" value="Phosphorylase Kinase, domain 1"/>
    <property type="match status" value="1"/>
</dbReference>
<evidence type="ECO:0000313" key="3">
    <source>
        <dbReference type="Proteomes" id="UP000315496"/>
    </source>
</evidence>
<reference evidence="2 3" key="1">
    <citation type="submission" date="2019-05" db="EMBL/GenBank/DDBJ databases">
        <title>The compact genome of Giardia muris reveals important steps in the evolution of intestinal protozoan parasites.</title>
        <authorList>
            <person name="Xu F."/>
            <person name="Jimenez-Gonzalez A."/>
            <person name="Einarsson E."/>
            <person name="Astvaldsson A."/>
            <person name="Peirasmaki D."/>
            <person name="Eckmann L."/>
            <person name="Andersson J.O."/>
            <person name="Svard S.G."/>
            <person name="Jerlstrom-Hultqvist J."/>
        </authorList>
    </citation>
    <scope>NUCLEOTIDE SEQUENCE [LARGE SCALE GENOMIC DNA]</scope>
    <source>
        <strain evidence="2 3">Roberts-Thomson</strain>
    </source>
</reference>
<dbReference type="PRINTS" id="PR00109">
    <property type="entry name" value="TYRKINASE"/>
</dbReference>
<dbReference type="Pfam" id="PF00069">
    <property type="entry name" value="Pkinase"/>
    <property type="match status" value="1"/>
</dbReference>
<dbReference type="PROSITE" id="PS50011">
    <property type="entry name" value="PROTEIN_KINASE_DOM"/>
    <property type="match status" value="1"/>
</dbReference>
<dbReference type="VEuPathDB" id="GiardiaDB:GMRT_14848"/>
<feature type="domain" description="Protein kinase" evidence="1">
    <location>
        <begin position="36"/>
        <end position="293"/>
    </location>
</feature>
<dbReference type="SMART" id="SM00220">
    <property type="entry name" value="S_TKc"/>
    <property type="match status" value="1"/>
</dbReference>
<dbReference type="OrthoDB" id="4062651at2759"/>
<organism evidence="2 3">
    <name type="scientific">Giardia muris</name>
    <dbReference type="NCBI Taxonomy" id="5742"/>
    <lineage>
        <taxon>Eukaryota</taxon>
        <taxon>Metamonada</taxon>
        <taxon>Diplomonadida</taxon>
        <taxon>Hexamitidae</taxon>
        <taxon>Giardiinae</taxon>
        <taxon>Giardia</taxon>
    </lineage>
</organism>
<comment type="caution">
    <text evidence="2">The sequence shown here is derived from an EMBL/GenBank/DDBJ whole genome shotgun (WGS) entry which is preliminary data.</text>
</comment>
<evidence type="ECO:0000313" key="2">
    <source>
        <dbReference type="EMBL" id="TNJ26224.1"/>
    </source>
</evidence>
<dbReference type="GO" id="GO:0005524">
    <property type="term" value="F:ATP binding"/>
    <property type="evidence" value="ECO:0007669"/>
    <property type="project" value="InterPro"/>
</dbReference>
<gene>
    <name evidence="2" type="ORF">GMRT_14848</name>
</gene>
<dbReference type="InterPro" id="IPR000719">
    <property type="entry name" value="Prot_kinase_dom"/>
</dbReference>
<evidence type="ECO:0000259" key="1">
    <source>
        <dbReference type="PROSITE" id="PS50011"/>
    </source>
</evidence>
<keyword evidence="2" id="KW-0418">Kinase</keyword>
<dbReference type="Proteomes" id="UP000315496">
    <property type="component" value="Chromosome 5"/>
</dbReference>
<dbReference type="Gene3D" id="1.10.510.10">
    <property type="entry name" value="Transferase(Phosphotransferase) domain 1"/>
    <property type="match status" value="1"/>
</dbReference>
<dbReference type="InterPro" id="IPR050588">
    <property type="entry name" value="WNK_Ser-Thr_kinase"/>
</dbReference>
<keyword evidence="3" id="KW-1185">Reference proteome</keyword>
<sequence length="496" mass="55163">MELGFNVDDQDNIDYDNPFYSHKPASVDNPADHYLKYSEELLGKGAFKMVYRALNLKTGIEVAWNEVNLEGMEPAAASKIFQEVKVLKDLSHPNIIQLYDHWFDGMNLVFTTELMPSGNLRKYLKRFPSPLPLRTIKLWCQQILSALYFLHTRPRKIIHRDIKAQNIFVDGADGTIKLGDLGLCASMIAHRPTVSCIGTPEFMAPEACSATAYTEKVDIYAFGMLLIEILTREFPYSECKSIVDILHKVTRGAEPKALEAVSNRRLKELIRRCINKDPERRPTAEELLKSKFIGELDNTGSMESDYVDDVSQGFHPGGGSSGGDMATVSVMQLPITGTQGQGKMESISSAATTKATIMKLPDPDICSSTPVPEPGESVMHMDAALSEAKKRVLPSVPDGNITVVATPGKGSLTINILHRDQRVITYAVEPNEQASDIFGELQLVYGINDAYRDLIVGELSKILEKYHADTHEGQEELPVDQRLETLIARLDQQMPH</sequence>
<proteinExistence type="predicted"/>
<dbReference type="EMBL" id="VDLU01000005">
    <property type="protein sequence ID" value="TNJ26224.1"/>
    <property type="molecule type" value="Genomic_DNA"/>
</dbReference>
<dbReference type="AlphaFoldDB" id="A0A4Z1SKP3"/>
<dbReference type="SUPFAM" id="SSF56112">
    <property type="entry name" value="Protein kinase-like (PK-like)"/>
    <property type="match status" value="1"/>
</dbReference>
<keyword evidence="2" id="KW-0808">Transferase</keyword>
<dbReference type="InterPro" id="IPR001245">
    <property type="entry name" value="Ser-Thr/Tyr_kinase_cat_dom"/>
</dbReference>
<dbReference type="GO" id="GO:0004672">
    <property type="term" value="F:protein kinase activity"/>
    <property type="evidence" value="ECO:0007669"/>
    <property type="project" value="InterPro"/>
</dbReference>
<name>A0A4Z1SKP3_GIAMU</name>
<accession>A0A4Z1SKP3</accession>
<protein>
    <submittedName>
        <fullName evidence="2">Kinase, WNK</fullName>
    </submittedName>
</protein>
<dbReference type="PANTHER" id="PTHR13902">
    <property type="entry name" value="SERINE/THREONINE-PROTEIN KINASE WNK WITH NO LYSINE -RELATED"/>
    <property type="match status" value="1"/>
</dbReference>
<dbReference type="InterPro" id="IPR011009">
    <property type="entry name" value="Kinase-like_dom_sf"/>
</dbReference>
<dbReference type="PROSITE" id="PS00108">
    <property type="entry name" value="PROTEIN_KINASE_ST"/>
    <property type="match status" value="1"/>
</dbReference>